<dbReference type="KEGG" id="cfon:HZU75_07905"/>
<gene>
    <name evidence="1" type="ORF">HZU75_07905</name>
</gene>
<dbReference type="Pfam" id="PF05014">
    <property type="entry name" value="Nuc_deoxyrib_tr"/>
    <property type="match status" value="1"/>
</dbReference>
<dbReference type="InterPro" id="IPR007710">
    <property type="entry name" value="Nucleoside_deoxyribTrfase"/>
</dbReference>
<keyword evidence="2" id="KW-1185">Reference proteome</keyword>
<keyword evidence="1" id="KW-0808">Transferase</keyword>
<dbReference type="Proteomes" id="UP000510822">
    <property type="component" value="Chromosome"/>
</dbReference>
<dbReference type="PANTHER" id="PTHR15364">
    <property type="entry name" value="2'-DEOXYNUCLEOSIDE 5'-PHOSPHATE N-HYDROLASE 1"/>
    <property type="match status" value="1"/>
</dbReference>
<dbReference type="PANTHER" id="PTHR15364:SF0">
    <property type="entry name" value="2'-DEOXYNUCLEOSIDE 5'-PHOSPHATE N-HYDROLASE 1"/>
    <property type="match status" value="1"/>
</dbReference>
<organism evidence="1 2">
    <name type="scientific">Chitinibacter fontanus</name>
    <dbReference type="NCBI Taxonomy" id="1737446"/>
    <lineage>
        <taxon>Bacteria</taxon>
        <taxon>Pseudomonadati</taxon>
        <taxon>Pseudomonadota</taxon>
        <taxon>Betaproteobacteria</taxon>
        <taxon>Neisseriales</taxon>
        <taxon>Chitinibacteraceae</taxon>
        <taxon>Chitinibacter</taxon>
    </lineage>
</organism>
<accession>A0A7D5V9Q8</accession>
<dbReference type="RefSeq" id="WP_180308580.1">
    <property type="nucleotide sequence ID" value="NZ_CP058952.1"/>
</dbReference>
<name>A0A7D5V9Q8_9NEIS</name>
<evidence type="ECO:0000313" key="2">
    <source>
        <dbReference type="Proteomes" id="UP000510822"/>
    </source>
</evidence>
<dbReference type="AlphaFoldDB" id="A0A7D5V9Q8"/>
<sequence>MQTIYLAGPGVFRPDAHNWGLQLQQACQQFGLRGLYPLDQAAPANLSPAKTAAWIFAANCALIRQADAVFADVRAFRSISEPDSGTAFEIGFAHALGKPILLWLPDVPANITMLDRVGQRHDLAGWSVEDFDAPLNLMLWHSASHVIYHTEVLSAIESAANYLNNSTT</sequence>
<dbReference type="SUPFAM" id="SSF52309">
    <property type="entry name" value="N-(deoxy)ribosyltransferase-like"/>
    <property type="match status" value="1"/>
</dbReference>
<proteinExistence type="predicted"/>
<dbReference type="GO" id="GO:0009159">
    <property type="term" value="P:deoxyribonucleoside monophosphate catabolic process"/>
    <property type="evidence" value="ECO:0007669"/>
    <property type="project" value="TreeGrafter"/>
</dbReference>
<evidence type="ECO:0000313" key="1">
    <source>
        <dbReference type="EMBL" id="QLI81454.1"/>
    </source>
</evidence>
<dbReference type="EMBL" id="CP058952">
    <property type="protein sequence ID" value="QLI81454.1"/>
    <property type="molecule type" value="Genomic_DNA"/>
</dbReference>
<dbReference type="GO" id="GO:0070694">
    <property type="term" value="F:5-hydroxymethyl-dUMP N-hydrolase activity"/>
    <property type="evidence" value="ECO:0007669"/>
    <property type="project" value="TreeGrafter"/>
</dbReference>
<dbReference type="Gene3D" id="3.40.50.450">
    <property type="match status" value="1"/>
</dbReference>
<reference evidence="1 2" key="1">
    <citation type="journal article" date="2016" name="Int. J. Syst. Evol. Microbiol.">
        <title>Chitinibacter fontanus sp. nov., isolated from a spring.</title>
        <authorList>
            <person name="Sheu S.Y."/>
            <person name="Li Y.S."/>
            <person name="Young C.C."/>
            <person name="Chen W.M."/>
        </authorList>
    </citation>
    <scope>NUCLEOTIDE SEQUENCE [LARGE SCALE GENOMIC DNA]</scope>
    <source>
        <strain evidence="1 2">STM-7</strain>
    </source>
</reference>
<protein>
    <submittedName>
        <fullName evidence="1">Nucleoside 2-deoxyribosyltransferase</fullName>
    </submittedName>
</protein>
<dbReference type="InterPro" id="IPR051239">
    <property type="entry name" value="2'-dNMP_N-hydrolase"/>
</dbReference>
<dbReference type="GO" id="GO:0016740">
    <property type="term" value="F:transferase activity"/>
    <property type="evidence" value="ECO:0007669"/>
    <property type="project" value="UniProtKB-KW"/>
</dbReference>